<evidence type="ECO:0000313" key="3">
    <source>
        <dbReference type="Proteomes" id="UP000233524"/>
    </source>
</evidence>
<name>A0A2N3N3V5_9PEZI</name>
<keyword evidence="3" id="KW-1185">Reference proteome</keyword>
<protein>
    <submittedName>
        <fullName evidence="2">Uncharacterized protein</fullName>
    </submittedName>
</protein>
<dbReference type="AlphaFoldDB" id="A0A2N3N3V5"/>
<reference evidence="2 3" key="1">
    <citation type="journal article" date="2017" name="G3 (Bethesda)">
        <title>First Draft Genome Sequence of the Pathogenic Fungus Lomentospora prolificans (Formerly Scedosporium prolificans).</title>
        <authorList>
            <person name="Luo R."/>
            <person name="Zimin A."/>
            <person name="Workman R."/>
            <person name="Fan Y."/>
            <person name="Pertea G."/>
            <person name="Grossman N."/>
            <person name="Wear M.P."/>
            <person name="Jia B."/>
            <person name="Miller H."/>
            <person name="Casadevall A."/>
            <person name="Timp W."/>
            <person name="Zhang S.X."/>
            <person name="Salzberg S.L."/>
        </authorList>
    </citation>
    <scope>NUCLEOTIDE SEQUENCE [LARGE SCALE GENOMIC DNA]</scope>
    <source>
        <strain evidence="2 3">JHH-5317</strain>
    </source>
</reference>
<evidence type="ECO:0000256" key="1">
    <source>
        <dbReference type="SAM" id="MobiDB-lite"/>
    </source>
</evidence>
<comment type="caution">
    <text evidence="2">The sequence shown here is derived from an EMBL/GenBank/DDBJ whole genome shotgun (WGS) entry which is preliminary data.</text>
</comment>
<dbReference type="OrthoDB" id="5273928at2759"/>
<dbReference type="Proteomes" id="UP000233524">
    <property type="component" value="Unassembled WGS sequence"/>
</dbReference>
<evidence type="ECO:0000313" key="2">
    <source>
        <dbReference type="EMBL" id="PKS07109.1"/>
    </source>
</evidence>
<feature type="region of interest" description="Disordered" evidence="1">
    <location>
        <begin position="429"/>
        <end position="499"/>
    </location>
</feature>
<feature type="compositionally biased region" description="Basic and acidic residues" evidence="1">
    <location>
        <begin position="441"/>
        <end position="459"/>
    </location>
</feature>
<dbReference type="InParanoid" id="A0A2N3N3V5"/>
<dbReference type="VEuPathDB" id="FungiDB:jhhlp_005708"/>
<dbReference type="EMBL" id="NLAX01000701">
    <property type="protein sequence ID" value="PKS07109.1"/>
    <property type="molecule type" value="Genomic_DNA"/>
</dbReference>
<proteinExistence type="predicted"/>
<organism evidence="2 3">
    <name type="scientific">Lomentospora prolificans</name>
    <dbReference type="NCBI Taxonomy" id="41688"/>
    <lineage>
        <taxon>Eukaryota</taxon>
        <taxon>Fungi</taxon>
        <taxon>Dikarya</taxon>
        <taxon>Ascomycota</taxon>
        <taxon>Pezizomycotina</taxon>
        <taxon>Sordariomycetes</taxon>
        <taxon>Hypocreomycetidae</taxon>
        <taxon>Microascales</taxon>
        <taxon>Microascaceae</taxon>
        <taxon>Lomentospora</taxon>
    </lineage>
</organism>
<gene>
    <name evidence="2" type="ORF">jhhlp_005708</name>
</gene>
<sequence length="499" mass="56024">MGLRVRWEALISGLLKTSRTVRVRPTAAKTTTPTPELNYSASNIVDAVWNSLTMDTWSFMASLLYDLSDHLDLDAYQRQWQVDLPRRQGRYGSDGLAIALAPAHSPDLDYITHLVIKCASALNEQELISIAGLKNVGLLRISDMPDYPTDSDPVPVGRITDRIIRGWSEKENPFPVLRILQIAGCSEITPKSIPYWNKFPALAVVTVRGYPSRWACTVGVEDVNGWRSPTDPDDLQLLMLRYFHSCMGVDREEGISHSLPELARAVARTKPVGLANLYGKAFVAECIPNLPPVREWDGPIPQDAMAETDLVAKLPPAENRNADYYDNPMWWLYAAIGYVLFNDEDLKAHNPAIGERLYVANKFVIPPTPIMTVIVRPNEGGRRVGWEWDVPSFPREYVGDIIQTGQRHRKYRFVRCEFFDNIASRAPGFRAAKTGKNGQSKAERPAHNEEQAGRYDPRRPQHSKGPGVPRSRDRSESSASVRKKKKRRIDDVLASLGGV</sequence>
<accession>A0A2N3N3V5</accession>